<dbReference type="CDD" id="cd02077">
    <property type="entry name" value="P-type_ATPase_Mg"/>
    <property type="match status" value="1"/>
</dbReference>
<feature type="region of interest" description="Disordered" evidence="19">
    <location>
        <begin position="1"/>
        <end position="22"/>
    </location>
</feature>
<dbReference type="Pfam" id="PF00689">
    <property type="entry name" value="Cation_ATPase_C"/>
    <property type="match status" value="1"/>
</dbReference>
<dbReference type="PRINTS" id="PR01836">
    <property type="entry name" value="MGATPASE"/>
</dbReference>
<comment type="catalytic activity">
    <reaction evidence="18">
        <text>ATP + H2O = ADP + phosphate + H(+)</text>
        <dbReference type="Rhea" id="RHEA:13065"/>
        <dbReference type="ChEBI" id="CHEBI:15377"/>
        <dbReference type="ChEBI" id="CHEBI:15378"/>
        <dbReference type="ChEBI" id="CHEBI:30616"/>
        <dbReference type="ChEBI" id="CHEBI:43474"/>
        <dbReference type="ChEBI" id="CHEBI:456216"/>
    </reaction>
</comment>
<dbReference type="Proteomes" id="UP000270343">
    <property type="component" value="Unassembled WGS sequence"/>
</dbReference>
<dbReference type="Pfam" id="PF00122">
    <property type="entry name" value="E1-E2_ATPase"/>
    <property type="match status" value="1"/>
</dbReference>
<dbReference type="SFLD" id="SFLDF00027">
    <property type="entry name" value="p-type_atpase"/>
    <property type="match status" value="1"/>
</dbReference>
<dbReference type="Gene3D" id="3.40.1110.10">
    <property type="entry name" value="Calcium-transporting ATPase, cytoplasmic domain N"/>
    <property type="match status" value="1"/>
</dbReference>
<dbReference type="Pfam" id="PF00690">
    <property type="entry name" value="Cation_ATPase_N"/>
    <property type="match status" value="1"/>
</dbReference>
<keyword evidence="6" id="KW-1003">Cell membrane</keyword>
<feature type="transmembrane region" description="Helical" evidence="20">
    <location>
        <begin position="896"/>
        <end position="918"/>
    </location>
</feature>
<evidence type="ECO:0000256" key="16">
    <source>
        <dbReference type="ARBA" id="ARBA00029806"/>
    </source>
</evidence>
<evidence type="ECO:0000256" key="5">
    <source>
        <dbReference type="ARBA" id="ARBA00013555"/>
    </source>
</evidence>
<feature type="domain" description="Cation-transporting P-type ATPase N-terminal" evidence="21">
    <location>
        <begin position="39"/>
        <end position="112"/>
    </location>
</feature>
<comment type="subcellular location">
    <subcellularLocation>
        <location evidence="2">Cell inner membrane</location>
        <topology evidence="2">Multi-pass membrane protein</topology>
    </subcellularLocation>
</comment>
<dbReference type="InterPro" id="IPR023214">
    <property type="entry name" value="HAD_sf"/>
</dbReference>
<evidence type="ECO:0000256" key="1">
    <source>
        <dbReference type="ARBA" id="ARBA00003954"/>
    </source>
</evidence>
<dbReference type="Gene3D" id="1.20.1110.10">
    <property type="entry name" value="Calcium-transporting ATPase, transmembrane domain"/>
    <property type="match status" value="1"/>
</dbReference>
<evidence type="ECO:0000256" key="9">
    <source>
        <dbReference type="ARBA" id="ARBA00022692"/>
    </source>
</evidence>
<dbReference type="InterPro" id="IPR006068">
    <property type="entry name" value="ATPase_P-typ_cation-transptr_C"/>
</dbReference>
<evidence type="ECO:0000256" key="14">
    <source>
        <dbReference type="ARBA" id="ARBA00022989"/>
    </source>
</evidence>
<dbReference type="PANTHER" id="PTHR42861">
    <property type="entry name" value="CALCIUM-TRANSPORTING ATPASE"/>
    <property type="match status" value="1"/>
</dbReference>
<evidence type="ECO:0000259" key="21">
    <source>
        <dbReference type="SMART" id="SM00831"/>
    </source>
</evidence>
<dbReference type="EMBL" id="RBAM01000005">
    <property type="protein sequence ID" value="RKN72606.1"/>
    <property type="molecule type" value="Genomic_DNA"/>
</dbReference>
<dbReference type="InterPro" id="IPR004014">
    <property type="entry name" value="ATPase_P-typ_cation-transptr_N"/>
</dbReference>
<evidence type="ECO:0000256" key="6">
    <source>
        <dbReference type="ARBA" id="ARBA00022475"/>
    </source>
</evidence>
<feature type="transmembrane region" description="Helical" evidence="20">
    <location>
        <begin position="860"/>
        <end position="884"/>
    </location>
</feature>
<sequence>MTNTTLTPGKLAPPGRTRRERKAAELEARTRAAGDRLARISGRPAAQVLQDARATPHGLRQDDAELRLDRGGANVVAHDTGPRWYAQLAKAFWNPFIMILVVLLAVMYVQWLQVADEEPFDPKIPIIGTMVLVSGLLRFWQEHRSAGAAAALRALVTTTTAVQRRADRNAAPATVEIPMDRVVVGDVVRLAAGDLVPADLRLLTAKDLMVSQAALSGESLPVAKADTRPHDYGQSTTTDPVEADNLCLMGTSVTSGTATGVVVATGAGTYFGSMAGSLVGERPETSFDTGVKKVSFLLIRFMLVMVPLVFAVNGFTKGDWNEAFMFAVAVAVGLTPEMLPMVVTTNLARGAVAMSKRKVVVKRLNAIQNLGAMDVLCTDKTGTLTEDRIVLDRYLDAHGREDAEVLEYAYLNSHFQTGLRNLMDRAVIDRVLEAEEVVVDARFTKVDEIPFDFARRRMSVVLSRNEVGRGEANRSEVSRGDLDGPASTEHILITKGAVEEVLALCTHMTDSGRRLELTRELRRRVTRTAEDNNRQGLRVLAVATRAFPAVRDAYTVADEDGLTLVGFLAFLDPPKADAAAALRALADKGVAVKVVTGDNELVAARVCADVGIDVGAVVTGAEVDALDDAELRTLVRATTVFAKTNPVQKARIVRALQAEGHTVGFLGDGINDAAALRDADVGISVDTAVDIAKESADIILLEKDLMVLEQGVEQGRTTFGNTIKYIKMTASSNFGNVFSVLVASAFIPFQPMLAIHLLVQNLAYDISQLATPWDRMDPEYLREPRTWDAKGIARFMLFIGPISSVFDITTFVVLWNVFGADSEASQTLFQSGWFVEGLLSQTLIVHMIRTRKVPFIGSRASAPVMVMTAVVMAFGLLLPFSPLAPALSMEALPMSYFPWLIAILLAYCALTQAVKTWYIRRFDAWL</sequence>
<feature type="transmembrane region" description="Helical" evidence="20">
    <location>
        <begin position="92"/>
        <end position="112"/>
    </location>
</feature>
<dbReference type="InterPro" id="IPR008250">
    <property type="entry name" value="ATPase_P-typ_transduc_dom_A_sf"/>
</dbReference>
<dbReference type="InterPro" id="IPR023298">
    <property type="entry name" value="ATPase_P-typ_TM_dom_sf"/>
</dbReference>
<keyword evidence="9 20" id="KW-0812">Transmembrane</keyword>
<evidence type="ECO:0000256" key="17">
    <source>
        <dbReference type="ARBA" id="ARBA00047295"/>
    </source>
</evidence>
<dbReference type="NCBIfam" id="NF011702">
    <property type="entry name" value="PRK15122.1"/>
    <property type="match status" value="1"/>
</dbReference>
<dbReference type="Gene3D" id="2.70.150.10">
    <property type="entry name" value="Calcium-transporting ATPase, cytoplasmic transduction domain A"/>
    <property type="match status" value="1"/>
</dbReference>
<evidence type="ECO:0000313" key="22">
    <source>
        <dbReference type="EMBL" id="RKN72606.1"/>
    </source>
</evidence>
<proteinExistence type="inferred from homology"/>
<dbReference type="RefSeq" id="WP_120755752.1">
    <property type="nucleotide sequence ID" value="NZ_RBAM01000005.1"/>
</dbReference>
<evidence type="ECO:0000256" key="7">
    <source>
        <dbReference type="ARBA" id="ARBA00022519"/>
    </source>
</evidence>
<evidence type="ECO:0000256" key="13">
    <source>
        <dbReference type="ARBA" id="ARBA00022967"/>
    </source>
</evidence>
<feature type="transmembrane region" description="Helical" evidence="20">
    <location>
        <begin position="294"/>
        <end position="312"/>
    </location>
</feature>
<evidence type="ECO:0000256" key="3">
    <source>
        <dbReference type="ARBA" id="ARBA00008746"/>
    </source>
</evidence>
<evidence type="ECO:0000256" key="10">
    <source>
        <dbReference type="ARBA" id="ARBA00022741"/>
    </source>
</evidence>
<dbReference type="GO" id="GO:0005524">
    <property type="term" value="F:ATP binding"/>
    <property type="evidence" value="ECO:0007669"/>
    <property type="project" value="UniProtKB-KW"/>
</dbReference>
<keyword evidence="11" id="KW-0067">ATP-binding</keyword>
<keyword evidence="15 20" id="KW-0472">Membrane</keyword>
<evidence type="ECO:0000256" key="4">
    <source>
        <dbReference type="ARBA" id="ARBA00012786"/>
    </source>
</evidence>
<dbReference type="SUPFAM" id="SSF81665">
    <property type="entry name" value="Calcium ATPase, transmembrane domain M"/>
    <property type="match status" value="1"/>
</dbReference>
<evidence type="ECO:0000256" key="12">
    <source>
        <dbReference type="ARBA" id="ARBA00022842"/>
    </source>
</evidence>
<dbReference type="InterPro" id="IPR023299">
    <property type="entry name" value="ATPase_P-typ_cyto_dom_N"/>
</dbReference>
<name>A0A3B0BM62_9ACTN</name>
<keyword evidence="10" id="KW-0547">Nucleotide-binding</keyword>
<comment type="catalytic activity">
    <reaction evidence="17">
        <text>Mg(2+)(out) + ATP + H2O = Mg(2+)(in) + ADP + phosphate + H(+)</text>
        <dbReference type="Rhea" id="RHEA:10260"/>
        <dbReference type="ChEBI" id="CHEBI:15377"/>
        <dbReference type="ChEBI" id="CHEBI:15378"/>
        <dbReference type="ChEBI" id="CHEBI:18420"/>
        <dbReference type="ChEBI" id="CHEBI:30616"/>
        <dbReference type="ChEBI" id="CHEBI:43474"/>
        <dbReference type="ChEBI" id="CHEBI:456216"/>
        <dbReference type="EC" id="7.2.2.14"/>
    </reaction>
</comment>
<dbReference type="SUPFAM" id="SSF56784">
    <property type="entry name" value="HAD-like"/>
    <property type="match status" value="1"/>
</dbReference>
<reference evidence="22 23" key="1">
    <citation type="journal article" date="2015" name="Antonie Van Leeuwenhoek">
        <title>Streptomyces klenkii sp. nov., isolated from deep marine sediment.</title>
        <authorList>
            <person name="Veyisoglu A."/>
            <person name="Sahin N."/>
        </authorList>
    </citation>
    <scope>NUCLEOTIDE SEQUENCE [LARGE SCALE GENOMIC DNA]</scope>
    <source>
        <strain evidence="22 23">KCTC 29202</strain>
    </source>
</reference>
<evidence type="ECO:0000256" key="11">
    <source>
        <dbReference type="ARBA" id="ARBA00022840"/>
    </source>
</evidence>
<dbReference type="GO" id="GO:0016887">
    <property type="term" value="F:ATP hydrolysis activity"/>
    <property type="evidence" value="ECO:0007669"/>
    <property type="project" value="InterPro"/>
</dbReference>
<evidence type="ECO:0000313" key="23">
    <source>
        <dbReference type="Proteomes" id="UP000270343"/>
    </source>
</evidence>
<evidence type="ECO:0000256" key="2">
    <source>
        <dbReference type="ARBA" id="ARBA00004429"/>
    </source>
</evidence>
<comment type="function">
    <text evidence="1">Mediates magnesium influx to the cytosol.</text>
</comment>
<dbReference type="GO" id="GO:0015444">
    <property type="term" value="F:P-type magnesium transporter activity"/>
    <property type="evidence" value="ECO:0007669"/>
    <property type="project" value="UniProtKB-EC"/>
</dbReference>
<evidence type="ECO:0000256" key="20">
    <source>
        <dbReference type="SAM" id="Phobius"/>
    </source>
</evidence>
<dbReference type="SUPFAM" id="SSF81653">
    <property type="entry name" value="Calcium ATPase, transduction domain A"/>
    <property type="match status" value="1"/>
</dbReference>
<dbReference type="InterPro" id="IPR001757">
    <property type="entry name" value="P_typ_ATPase"/>
</dbReference>
<dbReference type="SMART" id="SM00831">
    <property type="entry name" value="Cation_ATPase_N"/>
    <property type="match status" value="1"/>
</dbReference>
<keyword evidence="23" id="KW-1185">Reference proteome</keyword>
<comment type="caution">
    <text evidence="22">The sequence shown here is derived from an EMBL/GenBank/DDBJ whole genome shotgun (WGS) entry which is preliminary data.</text>
</comment>
<dbReference type="SFLD" id="SFLDG00002">
    <property type="entry name" value="C1.7:_P-type_atpase_like"/>
    <property type="match status" value="1"/>
</dbReference>
<dbReference type="OrthoDB" id="9814270at2"/>
<feature type="transmembrane region" description="Helical" evidence="20">
    <location>
        <begin position="795"/>
        <end position="818"/>
    </location>
</feature>
<dbReference type="NCBIfam" id="TIGR01494">
    <property type="entry name" value="ATPase_P-type"/>
    <property type="match status" value="2"/>
</dbReference>
<keyword evidence="13" id="KW-1278">Translocase</keyword>
<evidence type="ECO:0000256" key="19">
    <source>
        <dbReference type="SAM" id="MobiDB-lite"/>
    </source>
</evidence>
<gene>
    <name evidence="22" type="primary">mgtA</name>
    <name evidence="22" type="ORF">D7231_14045</name>
</gene>
<keyword evidence="14 20" id="KW-1133">Transmembrane helix</keyword>
<dbReference type="GO" id="GO:0005886">
    <property type="term" value="C:plasma membrane"/>
    <property type="evidence" value="ECO:0007669"/>
    <property type="project" value="UniProtKB-SubCell"/>
</dbReference>
<dbReference type="InterPro" id="IPR018303">
    <property type="entry name" value="ATPase_P-typ_P_site"/>
</dbReference>
<protein>
    <recommendedName>
        <fullName evidence="5">Magnesium-transporting ATPase, P-type 1</fullName>
        <ecNumber evidence="4">7.2.2.14</ecNumber>
    </recommendedName>
    <alternativeName>
        <fullName evidence="16">Mg(2+) transport ATPase, P-type 1</fullName>
    </alternativeName>
</protein>
<dbReference type="PROSITE" id="PS00154">
    <property type="entry name" value="ATPASE_E1_E2"/>
    <property type="match status" value="1"/>
</dbReference>
<feature type="transmembrane region" description="Helical" evidence="20">
    <location>
        <begin position="124"/>
        <end position="140"/>
    </location>
</feature>
<dbReference type="Gene3D" id="3.40.50.1000">
    <property type="entry name" value="HAD superfamily/HAD-like"/>
    <property type="match status" value="1"/>
</dbReference>
<dbReference type="EC" id="7.2.2.14" evidence="4"/>
<evidence type="ECO:0000256" key="15">
    <source>
        <dbReference type="ARBA" id="ARBA00023136"/>
    </source>
</evidence>
<keyword evidence="8" id="KW-0597">Phosphoprotein</keyword>
<evidence type="ECO:0000256" key="18">
    <source>
        <dbReference type="ARBA" id="ARBA00049360"/>
    </source>
</evidence>
<keyword evidence="12" id="KW-0460">Magnesium</keyword>
<organism evidence="22 23">
    <name type="scientific">Streptomyces klenkii</name>
    <dbReference type="NCBI Taxonomy" id="1420899"/>
    <lineage>
        <taxon>Bacteria</taxon>
        <taxon>Bacillati</taxon>
        <taxon>Actinomycetota</taxon>
        <taxon>Actinomycetes</taxon>
        <taxon>Kitasatosporales</taxon>
        <taxon>Streptomycetaceae</taxon>
        <taxon>Streptomyces</taxon>
    </lineage>
</organism>
<feature type="transmembrane region" description="Helical" evidence="20">
    <location>
        <begin position="324"/>
        <end position="348"/>
    </location>
</feature>
<dbReference type="InterPro" id="IPR044492">
    <property type="entry name" value="P_typ_ATPase_HD_dom"/>
</dbReference>
<dbReference type="AlphaFoldDB" id="A0A3B0BM62"/>
<dbReference type="SFLD" id="SFLDS00003">
    <property type="entry name" value="Haloacid_Dehalogenase"/>
    <property type="match status" value="1"/>
</dbReference>
<keyword evidence="22" id="KW-0378">Hydrolase</keyword>
<comment type="similarity">
    <text evidence="3">Belongs to the cation transport ATPase (P-type) (TC 3.A.3) family. Type IIIB subfamily.</text>
</comment>
<accession>A0A3B0BM62</accession>
<dbReference type="Pfam" id="PF13246">
    <property type="entry name" value="Cation_ATPase"/>
    <property type="match status" value="1"/>
</dbReference>
<dbReference type="InterPro" id="IPR036412">
    <property type="entry name" value="HAD-like_sf"/>
</dbReference>
<keyword evidence="7" id="KW-0997">Cell inner membrane</keyword>
<dbReference type="NCBIfam" id="TIGR01524">
    <property type="entry name" value="ATPase-IIIB_Mg"/>
    <property type="match status" value="1"/>
</dbReference>
<dbReference type="InterPro" id="IPR059000">
    <property type="entry name" value="ATPase_P-type_domA"/>
</dbReference>
<dbReference type="InterPro" id="IPR006415">
    <property type="entry name" value="P-type_ATPase_IIIB"/>
</dbReference>
<evidence type="ECO:0000256" key="8">
    <source>
        <dbReference type="ARBA" id="ARBA00022553"/>
    </source>
</evidence>